<evidence type="ECO:0000313" key="1">
    <source>
        <dbReference type="EMBL" id="QDZ10553.1"/>
    </source>
</evidence>
<organism evidence="1 2">
    <name type="scientific">Devosia ginsengisoli</name>
    <dbReference type="NCBI Taxonomy" id="400770"/>
    <lineage>
        <taxon>Bacteria</taxon>
        <taxon>Pseudomonadati</taxon>
        <taxon>Pseudomonadota</taxon>
        <taxon>Alphaproteobacteria</taxon>
        <taxon>Hyphomicrobiales</taxon>
        <taxon>Devosiaceae</taxon>
        <taxon>Devosia</taxon>
    </lineage>
</organism>
<dbReference type="RefSeq" id="WP_146289340.1">
    <property type="nucleotide sequence ID" value="NZ_CP042304.1"/>
</dbReference>
<dbReference type="AlphaFoldDB" id="A0A5B8LQX6"/>
<dbReference type="OrthoDB" id="8370155at2"/>
<name>A0A5B8LQX6_9HYPH</name>
<accession>A0A5B8LQX6</accession>
<protein>
    <submittedName>
        <fullName evidence="1">Uncharacterized protein</fullName>
    </submittedName>
</protein>
<proteinExistence type="predicted"/>
<gene>
    <name evidence="1" type="ORF">FPZ08_07185</name>
</gene>
<evidence type="ECO:0000313" key="2">
    <source>
        <dbReference type="Proteomes" id="UP000315364"/>
    </source>
</evidence>
<keyword evidence="2" id="KW-1185">Reference proteome</keyword>
<sequence>MREVTQFVVIFPGRFIGTGRDEWKLLLRAMHAEYPHYSFEAGRGHNLDEDFKVIPVVGTVGEGWQDADEVYMCKPLDPSVIPDLVRTLQTYEALGASVN</sequence>
<dbReference type="KEGG" id="dea:FPZ08_07185"/>
<reference evidence="1 2" key="1">
    <citation type="submission" date="2019-07" db="EMBL/GenBank/DDBJ databases">
        <title>Full genome sequence of Devosia sp. Gsoil 520.</title>
        <authorList>
            <person name="Im W.-T."/>
        </authorList>
    </citation>
    <scope>NUCLEOTIDE SEQUENCE [LARGE SCALE GENOMIC DNA]</scope>
    <source>
        <strain evidence="1 2">Gsoil 520</strain>
    </source>
</reference>
<dbReference type="EMBL" id="CP042304">
    <property type="protein sequence ID" value="QDZ10553.1"/>
    <property type="molecule type" value="Genomic_DNA"/>
</dbReference>
<dbReference type="Proteomes" id="UP000315364">
    <property type="component" value="Chromosome"/>
</dbReference>